<feature type="compositionally biased region" description="Pro residues" evidence="1">
    <location>
        <begin position="1"/>
        <end position="10"/>
    </location>
</feature>
<sequence length="293" mass="33112">MSSTPRPDPVPGQHTPGADPFQEPRRDDCPWCGSRRLRTRLRAPEGARRTPGTFVVDECGDCSHAFQNPRPTADGLLLRHHRYPAEGQVRSHLAGRIGRRRHRAAARAMLPYPEPESWLDVGTGHGYFPEAAREVHPYTAFDGLDFTPRVERARAAGRIEEAHQGTLTDPEIAARLRARYDVVSMFHHLEHTPDPREELRAALGVLRPGGHLLVEVPDPVRPFGPLPGNWWAWAWRAWTWTRYERPRPLHLMPLRNLLAELDSLGCKVLTTRACAPFPPGAHRIVARRVPPAR</sequence>
<dbReference type="RefSeq" id="WP_286257390.1">
    <property type="nucleotide sequence ID" value="NZ_AP018448.1"/>
</dbReference>
<dbReference type="Proteomes" id="UP001321542">
    <property type="component" value="Chromosome"/>
</dbReference>
<gene>
    <name evidence="2" type="ORF">SGFS_084100</name>
</gene>
<keyword evidence="3" id="KW-1185">Reference proteome</keyword>
<dbReference type="EMBL" id="AP018448">
    <property type="protein sequence ID" value="BBC37116.1"/>
    <property type="molecule type" value="Genomic_DNA"/>
</dbReference>
<name>A0ABM7FLA7_9ACTN</name>
<dbReference type="CDD" id="cd02440">
    <property type="entry name" value="AdoMet_MTases"/>
    <property type="match status" value="1"/>
</dbReference>
<protein>
    <recommendedName>
        <fullName evidence="4">Methyltransferase</fullName>
    </recommendedName>
</protein>
<dbReference type="SUPFAM" id="SSF53335">
    <property type="entry name" value="S-adenosyl-L-methionine-dependent methyltransferases"/>
    <property type="match status" value="1"/>
</dbReference>
<feature type="region of interest" description="Disordered" evidence="1">
    <location>
        <begin position="1"/>
        <end position="29"/>
    </location>
</feature>
<evidence type="ECO:0000313" key="3">
    <source>
        <dbReference type="Proteomes" id="UP001321542"/>
    </source>
</evidence>
<evidence type="ECO:0000256" key="1">
    <source>
        <dbReference type="SAM" id="MobiDB-lite"/>
    </source>
</evidence>
<accession>A0ABM7FLA7</accession>
<proteinExistence type="predicted"/>
<dbReference type="InterPro" id="IPR029063">
    <property type="entry name" value="SAM-dependent_MTases_sf"/>
</dbReference>
<organism evidence="2 3">
    <name type="scientific">Streptomyces graminofaciens</name>
    <dbReference type="NCBI Taxonomy" id="68212"/>
    <lineage>
        <taxon>Bacteria</taxon>
        <taxon>Bacillati</taxon>
        <taxon>Actinomycetota</taxon>
        <taxon>Actinomycetes</taxon>
        <taxon>Kitasatosporales</taxon>
        <taxon>Streptomycetaceae</taxon>
        <taxon>Streptomyces</taxon>
    </lineage>
</organism>
<dbReference type="Gene3D" id="3.40.50.150">
    <property type="entry name" value="Vaccinia Virus protein VP39"/>
    <property type="match status" value="1"/>
</dbReference>
<evidence type="ECO:0008006" key="4">
    <source>
        <dbReference type="Google" id="ProtNLM"/>
    </source>
</evidence>
<evidence type="ECO:0000313" key="2">
    <source>
        <dbReference type="EMBL" id="BBC37116.1"/>
    </source>
</evidence>
<reference evidence="2 3" key="1">
    <citation type="journal article" date="2010" name="ChemBioChem">
        <title>Cloning and characterization of the biosynthetic gene cluster of 16-membered macrolide antibiotic FD-891: involvement of a dual functional cytochrome P450 monooxygenase catalyzing epoxidation and hydroxylation.</title>
        <authorList>
            <person name="Kudo F."/>
            <person name="Motegi A."/>
            <person name="Mizoue K."/>
            <person name="Eguchi T."/>
        </authorList>
    </citation>
    <scope>NUCLEOTIDE SEQUENCE [LARGE SCALE GENOMIC DNA]</scope>
    <source>
        <strain evidence="2 3">A-8890</strain>
    </source>
</reference>
<dbReference type="Pfam" id="PF13489">
    <property type="entry name" value="Methyltransf_23"/>
    <property type="match status" value="1"/>
</dbReference>
<reference evidence="2 3" key="2">
    <citation type="journal article" date="2023" name="ChemBioChem">
        <title>Acyltransferase Domain Exchange between Two Independent Type I Polyketide Synthases in the Same Producer Strain of Macrolide Antibiotics.</title>
        <authorList>
            <person name="Kudo F."/>
            <person name="Kishikawa K."/>
            <person name="Tsuboi K."/>
            <person name="Kido T."/>
            <person name="Usui T."/>
            <person name="Hashimoto J."/>
            <person name="Shin-Ya K."/>
            <person name="Miyanaga A."/>
            <person name="Eguchi T."/>
        </authorList>
    </citation>
    <scope>NUCLEOTIDE SEQUENCE [LARGE SCALE GENOMIC DNA]</scope>
    <source>
        <strain evidence="2 3">A-8890</strain>
    </source>
</reference>